<dbReference type="PhylomeDB" id="A7RIG0"/>
<keyword evidence="6 7" id="KW-0539">Nucleus</keyword>
<evidence type="ECO:0000256" key="7">
    <source>
        <dbReference type="RuleBase" id="RU365071"/>
    </source>
</evidence>
<comment type="function">
    <text evidence="7">Component of the SMC5-SMC6 complex, that promotes sister chromatid alignment after DNA damage and facilitates double-stranded DNA breaks (DSBs) repair via homologous recombination between sister chromatids.</text>
</comment>
<dbReference type="EMBL" id="DS469512">
    <property type="protein sequence ID" value="EDO48804.1"/>
    <property type="molecule type" value="Genomic_DNA"/>
</dbReference>
<comment type="similarity">
    <text evidence="2 7">Belongs to the NSE4 family.</text>
</comment>
<evidence type="ECO:0000313" key="11">
    <source>
        <dbReference type="EMBL" id="EDO48804.1"/>
    </source>
</evidence>
<feature type="compositionally biased region" description="Basic and acidic residues" evidence="8">
    <location>
        <begin position="171"/>
        <end position="188"/>
    </location>
</feature>
<dbReference type="Pfam" id="PF08743">
    <property type="entry name" value="Nse4_C"/>
    <property type="match status" value="1"/>
</dbReference>
<evidence type="ECO:0000259" key="9">
    <source>
        <dbReference type="Pfam" id="PF08743"/>
    </source>
</evidence>
<feature type="domain" description="Nse4/EID protein Nse3/MAGE-binding" evidence="10">
    <location>
        <begin position="73"/>
        <end position="126"/>
    </location>
</feature>
<keyword evidence="4 7" id="KW-0233">DNA recombination</keyword>
<dbReference type="OMA" id="RVCIRKK"/>
<feature type="region of interest" description="Disordered" evidence="8">
    <location>
        <begin position="167"/>
        <end position="190"/>
    </location>
</feature>
<dbReference type="GO" id="GO:0005634">
    <property type="term" value="C:nucleus"/>
    <property type="evidence" value="ECO:0000318"/>
    <property type="project" value="GO_Central"/>
</dbReference>
<feature type="region of interest" description="Disordered" evidence="8">
    <location>
        <begin position="1"/>
        <end position="20"/>
    </location>
</feature>
<gene>
    <name evidence="11" type="ORF">NEMVEDRAFT_v1g238521</name>
</gene>
<dbReference type="GO" id="GO:0006310">
    <property type="term" value="P:DNA recombination"/>
    <property type="evidence" value="ECO:0007669"/>
    <property type="project" value="UniProtKB-UniRule"/>
</dbReference>
<dbReference type="Pfam" id="PF15412">
    <property type="entry name" value="Nse4-Nse3_bdg"/>
    <property type="match status" value="1"/>
</dbReference>
<dbReference type="PANTHER" id="PTHR16140">
    <property type="entry name" value="NON-STRUCTURAL MAINTENANCE OF CHROMOSOMES ELEMENT 4"/>
    <property type="match status" value="1"/>
</dbReference>
<protein>
    <recommendedName>
        <fullName evidence="7">Non-structural maintenance of chromosomes element 4</fullName>
    </recommendedName>
</protein>
<dbReference type="InterPro" id="IPR027786">
    <property type="entry name" value="Nse4/EID"/>
</dbReference>
<accession>A7RIG0</accession>
<keyword evidence="3 7" id="KW-0227">DNA damage</keyword>
<proteinExistence type="inferred from homology"/>
<keyword evidence="12" id="KW-1185">Reference proteome</keyword>
<evidence type="ECO:0000256" key="2">
    <source>
        <dbReference type="ARBA" id="ARBA00008997"/>
    </source>
</evidence>
<dbReference type="AlphaFoldDB" id="A7RIG0"/>
<organism evidence="11 12">
    <name type="scientific">Nematostella vectensis</name>
    <name type="common">Starlet sea anemone</name>
    <dbReference type="NCBI Taxonomy" id="45351"/>
    <lineage>
        <taxon>Eukaryota</taxon>
        <taxon>Metazoa</taxon>
        <taxon>Cnidaria</taxon>
        <taxon>Anthozoa</taxon>
        <taxon>Hexacorallia</taxon>
        <taxon>Actiniaria</taxon>
        <taxon>Edwardsiidae</taxon>
        <taxon>Nematostella</taxon>
    </lineage>
</organism>
<dbReference type="eggNOG" id="KOG2866">
    <property type="taxonomic scope" value="Eukaryota"/>
</dbReference>
<feature type="domain" description="Non-structural maintenance of chromosome element 4 C-terminal" evidence="9">
    <location>
        <begin position="233"/>
        <end position="306"/>
    </location>
</feature>
<evidence type="ECO:0000256" key="8">
    <source>
        <dbReference type="SAM" id="MobiDB-lite"/>
    </source>
</evidence>
<name>A7RIG0_NEMVE</name>
<evidence type="ECO:0000256" key="1">
    <source>
        <dbReference type="ARBA" id="ARBA00004123"/>
    </source>
</evidence>
<evidence type="ECO:0000256" key="6">
    <source>
        <dbReference type="ARBA" id="ARBA00023242"/>
    </source>
</evidence>
<evidence type="ECO:0000313" key="12">
    <source>
        <dbReference type="Proteomes" id="UP000001593"/>
    </source>
</evidence>
<sequence length="312" mass="35691">MSEDKSQNPEHFDPQADPGERLRVRYEYRELIAATEKNRHEFIRPDSRGLHKALDQGEELFSKVKQTREAVLDSHFLVVSSTLGAQQVQQLQTHLVKFEPEVFAAKLITFMGGRNLTNQDDDDDDDGTLSRRRQREVPPLDWNKLGEKVSSKFRKTPSLTFMFGPLAFDPPETKKPRQHAKKTDKPDASQKVIPSQLDKVESQEEATTKEVTRVYSCLVKATVPTDVNGDLEPVCFFNFVINPDSFGQTVENIFHLSFLIKEGRASISLKDGLPYISPSEPYREEQGKRVQQRKQVIMNISLQEYKLEVGIE</sequence>
<keyword evidence="5 7" id="KW-0234">DNA repair</keyword>
<dbReference type="PANTHER" id="PTHR16140:SF0">
    <property type="entry name" value="NON-STRUCTURAL MAINTENANCE OF CHROMOSOMES ELEMENT 4"/>
    <property type="match status" value="1"/>
</dbReference>
<dbReference type="InterPro" id="IPR014854">
    <property type="entry name" value="Nse4_C"/>
</dbReference>
<feature type="region of interest" description="Disordered" evidence="8">
    <location>
        <begin position="114"/>
        <end position="140"/>
    </location>
</feature>
<dbReference type="Proteomes" id="UP000001593">
    <property type="component" value="Unassembled WGS sequence"/>
</dbReference>
<evidence type="ECO:0000256" key="4">
    <source>
        <dbReference type="ARBA" id="ARBA00023172"/>
    </source>
</evidence>
<comment type="subunit">
    <text evidence="7">Component of the SMC5-SMC6 complex.</text>
</comment>
<reference evidence="11 12" key="1">
    <citation type="journal article" date="2007" name="Science">
        <title>Sea anemone genome reveals ancestral eumetazoan gene repertoire and genomic organization.</title>
        <authorList>
            <person name="Putnam N.H."/>
            <person name="Srivastava M."/>
            <person name="Hellsten U."/>
            <person name="Dirks B."/>
            <person name="Chapman J."/>
            <person name="Salamov A."/>
            <person name="Terry A."/>
            <person name="Shapiro H."/>
            <person name="Lindquist E."/>
            <person name="Kapitonov V.V."/>
            <person name="Jurka J."/>
            <person name="Genikhovich G."/>
            <person name="Grigoriev I.V."/>
            <person name="Lucas S.M."/>
            <person name="Steele R.E."/>
            <person name="Finnerty J.R."/>
            <person name="Technau U."/>
            <person name="Martindale M.Q."/>
            <person name="Rokhsar D.S."/>
        </authorList>
    </citation>
    <scope>NUCLEOTIDE SEQUENCE [LARGE SCALE GENOMIC DNA]</scope>
    <source>
        <strain evidence="12">CH2 X CH6</strain>
    </source>
</reference>
<dbReference type="InParanoid" id="A7RIG0"/>
<evidence type="ECO:0000259" key="10">
    <source>
        <dbReference type="Pfam" id="PF15412"/>
    </source>
</evidence>
<dbReference type="InterPro" id="IPR029225">
    <property type="entry name" value="Nse4_Nse3-bd"/>
</dbReference>
<dbReference type="GO" id="GO:0006281">
    <property type="term" value="P:DNA repair"/>
    <property type="evidence" value="ECO:0000318"/>
    <property type="project" value="GO_Central"/>
</dbReference>
<dbReference type="STRING" id="45351.A7RIG0"/>
<comment type="subcellular location">
    <subcellularLocation>
        <location evidence="1 7">Nucleus</location>
    </subcellularLocation>
</comment>
<dbReference type="HOGENOM" id="CLU_041037_1_0_1"/>
<dbReference type="GO" id="GO:0030915">
    <property type="term" value="C:Smc5-Smc6 complex"/>
    <property type="evidence" value="ECO:0000318"/>
    <property type="project" value="GO_Central"/>
</dbReference>
<evidence type="ECO:0000256" key="5">
    <source>
        <dbReference type="ARBA" id="ARBA00023204"/>
    </source>
</evidence>
<evidence type="ECO:0000256" key="3">
    <source>
        <dbReference type="ARBA" id="ARBA00022763"/>
    </source>
</evidence>